<dbReference type="RefSeq" id="WP_272651836.1">
    <property type="nucleotide sequence ID" value="NZ_JAZDDG010000006.1"/>
</dbReference>
<evidence type="ECO:0000256" key="7">
    <source>
        <dbReference type="SAM" id="Phobius"/>
    </source>
</evidence>
<name>A0ABU7IXA2_9FLAO</name>
<dbReference type="EMBL" id="JAZDDG010000006">
    <property type="protein sequence ID" value="MEE1977146.1"/>
    <property type="molecule type" value="Genomic_DNA"/>
</dbReference>
<organism evidence="8 9">
    <name type="scientific">Maribacter cobaltidurans</name>
    <dbReference type="NCBI Taxonomy" id="1178778"/>
    <lineage>
        <taxon>Bacteria</taxon>
        <taxon>Pseudomonadati</taxon>
        <taxon>Bacteroidota</taxon>
        <taxon>Flavobacteriia</taxon>
        <taxon>Flavobacteriales</taxon>
        <taxon>Flavobacteriaceae</taxon>
        <taxon>Maribacter</taxon>
    </lineage>
</organism>
<evidence type="ECO:0000256" key="2">
    <source>
        <dbReference type="ARBA" id="ARBA00022475"/>
    </source>
</evidence>
<feature type="transmembrane region" description="Helical" evidence="7">
    <location>
        <begin position="12"/>
        <end position="37"/>
    </location>
</feature>
<dbReference type="Pfam" id="PF00953">
    <property type="entry name" value="Glycos_transf_4"/>
    <property type="match status" value="1"/>
</dbReference>
<keyword evidence="9" id="KW-1185">Reference proteome</keyword>
<keyword evidence="3 8" id="KW-0808">Transferase</keyword>
<feature type="transmembrane region" description="Helical" evidence="7">
    <location>
        <begin position="305"/>
        <end position="332"/>
    </location>
</feature>
<evidence type="ECO:0000256" key="1">
    <source>
        <dbReference type="ARBA" id="ARBA00004651"/>
    </source>
</evidence>
<feature type="transmembrane region" description="Helical" evidence="7">
    <location>
        <begin position="175"/>
        <end position="193"/>
    </location>
</feature>
<feature type="transmembrane region" description="Helical" evidence="7">
    <location>
        <begin position="147"/>
        <end position="168"/>
    </location>
</feature>
<evidence type="ECO:0000256" key="4">
    <source>
        <dbReference type="ARBA" id="ARBA00022692"/>
    </source>
</evidence>
<dbReference type="GO" id="GO:0016740">
    <property type="term" value="F:transferase activity"/>
    <property type="evidence" value="ECO:0007669"/>
    <property type="project" value="UniProtKB-KW"/>
</dbReference>
<feature type="transmembrane region" description="Helical" evidence="7">
    <location>
        <begin position="266"/>
        <end position="284"/>
    </location>
</feature>
<reference evidence="8 9" key="1">
    <citation type="submission" date="2024-01" db="EMBL/GenBank/DDBJ databases">
        <title>Maribacter spp. originated from different algae showed divergent polysaccharides utilization ability.</title>
        <authorList>
            <person name="Wang H."/>
            <person name="Wu Y."/>
        </authorList>
    </citation>
    <scope>NUCLEOTIDE SEQUENCE [LARGE SCALE GENOMIC DNA]</scope>
    <source>
        <strain evidence="8 9">PR1</strain>
    </source>
</reference>
<feature type="transmembrane region" description="Helical" evidence="7">
    <location>
        <begin position="199"/>
        <end position="220"/>
    </location>
</feature>
<evidence type="ECO:0000256" key="5">
    <source>
        <dbReference type="ARBA" id="ARBA00022989"/>
    </source>
</evidence>
<evidence type="ECO:0000256" key="3">
    <source>
        <dbReference type="ARBA" id="ARBA00022679"/>
    </source>
</evidence>
<keyword evidence="6 7" id="KW-0472">Membrane</keyword>
<comment type="caution">
    <text evidence="8">The sequence shown here is derived from an EMBL/GenBank/DDBJ whole genome shotgun (WGS) entry which is preliminary data.</text>
</comment>
<dbReference type="InterPro" id="IPR000715">
    <property type="entry name" value="Glycosyl_transferase_4"/>
</dbReference>
<evidence type="ECO:0000313" key="8">
    <source>
        <dbReference type="EMBL" id="MEE1977146.1"/>
    </source>
</evidence>
<keyword evidence="2" id="KW-1003">Cell membrane</keyword>
<dbReference type="PROSITE" id="PS01348">
    <property type="entry name" value="MRAY_2"/>
    <property type="match status" value="1"/>
</dbReference>
<sequence length="446" mass="49349">MSYLTNLFSSPYVYSALSFLLAFIIAIRVFPVIIYTVRTKNIMDEPGGRKIHSMNIPTLGGVGLFASFSIPLILFGLSTGLVRPDLIKLLSIIGSTLILLFLGIKDDLIAIPPRKKLAAQIIAAGIVVFSTDLRVDSFFTLFGIQNLPYFASLLITFFVFILVINAFNLIDGIDGLAGSVAVMGCCTFGIFFLQNGQTLMALVSFTLIGATLGFLMFNLSKSLNKKLFMGDSGSMFVGFLLAYQGISFLSVNSNEEITTTIANAPIMLLAILSFPLVDTLRVFIFRAKQKRSPFSPDKNHIHHRLLTLGLSHRQSTSVIMMLNWAVIGVVFATDSLNINVQLVVFILTSLTMYLFPFTKSGASLISKLSNPSRVKEKTLAHSKYNNSKIVLNKPVVAEDNSKSIYFYDKKNNDEISNTSNQNKDDSEIKKILQKRMEAFKKASYIK</sequence>
<keyword evidence="4 7" id="KW-0812">Transmembrane</keyword>
<evidence type="ECO:0000313" key="9">
    <source>
        <dbReference type="Proteomes" id="UP001356308"/>
    </source>
</evidence>
<accession>A0ABU7IXA2</accession>
<feature type="transmembrane region" description="Helical" evidence="7">
    <location>
        <begin position="117"/>
        <end position="135"/>
    </location>
</feature>
<gene>
    <name evidence="8" type="ORF">V1I91_13750</name>
</gene>
<protein>
    <submittedName>
        <fullName evidence="8">MraY family glycosyltransferase</fullName>
        <ecNumber evidence="8">2.7.8.-</ecNumber>
    </submittedName>
</protein>
<dbReference type="PANTHER" id="PTHR22926:SF3">
    <property type="entry name" value="UNDECAPRENYL-PHOSPHATE ALPHA-N-ACETYLGLUCOSAMINYL 1-PHOSPHATE TRANSFERASE"/>
    <property type="match status" value="1"/>
</dbReference>
<dbReference type="InterPro" id="IPR018480">
    <property type="entry name" value="PNAcMuramoyl-5peptid_Trfase_CS"/>
</dbReference>
<dbReference type="PANTHER" id="PTHR22926">
    <property type="entry name" value="PHOSPHO-N-ACETYLMURAMOYL-PENTAPEPTIDE-TRANSFERASE"/>
    <property type="match status" value="1"/>
</dbReference>
<feature type="transmembrane region" description="Helical" evidence="7">
    <location>
        <begin position="338"/>
        <end position="357"/>
    </location>
</feature>
<feature type="transmembrane region" description="Helical" evidence="7">
    <location>
        <begin position="227"/>
        <end position="246"/>
    </location>
</feature>
<dbReference type="EC" id="2.7.8.-" evidence="8"/>
<dbReference type="Proteomes" id="UP001356308">
    <property type="component" value="Unassembled WGS sequence"/>
</dbReference>
<evidence type="ECO:0000256" key="6">
    <source>
        <dbReference type="ARBA" id="ARBA00023136"/>
    </source>
</evidence>
<feature type="transmembrane region" description="Helical" evidence="7">
    <location>
        <begin position="86"/>
        <end position="105"/>
    </location>
</feature>
<feature type="transmembrane region" description="Helical" evidence="7">
    <location>
        <begin position="58"/>
        <end position="80"/>
    </location>
</feature>
<dbReference type="CDD" id="cd06853">
    <property type="entry name" value="GT_WecA_like"/>
    <property type="match status" value="1"/>
</dbReference>
<comment type="subcellular location">
    <subcellularLocation>
        <location evidence="1">Cell membrane</location>
        <topology evidence="1">Multi-pass membrane protein</topology>
    </subcellularLocation>
</comment>
<proteinExistence type="predicted"/>
<keyword evidence="5 7" id="KW-1133">Transmembrane helix</keyword>